<dbReference type="Proteomes" id="UP000663874">
    <property type="component" value="Unassembled WGS sequence"/>
</dbReference>
<dbReference type="EMBL" id="CAJNOU010008250">
    <property type="protein sequence ID" value="CAF1535767.1"/>
    <property type="molecule type" value="Genomic_DNA"/>
</dbReference>
<dbReference type="AlphaFoldDB" id="A0A820AHZ4"/>
<sequence length="410" mass="48783">MLEEKQLVKEEKTKQVIEETKFRDELEKMKCQTEEIRRMEKTKRHREAEVKIRNFVIERTKQEQVELQRASSETNRLFFLKISCREPCDINVPDDLQLFDINCVLKDNNYFNDDIFNHAEHFLNQFSSNPNLESYEIQDLFDDLIVNLLNTFNNATSLKYLSTTSAYLGYDEQPDCAFIYKNINIDFSKEERCLKDFVVCIGYFKSPNESLSKNLMIKEILEDMTTILSIQRRKKIYGFLSNCLHIKFFYIETKSDSTSCEFFQSQELDMFSYLSETLSSTDESRKTENSRKLCANKDTWKIFTKFLTMNSEFYEYTRFNIDPHDDLLADQYLIIKGLENGLTSMIYLLEKNENEYSVEESSYHVMKILKESTDSKLFSNEIKITEQLKQFNDSKKFHLFFQDILHPSRP</sequence>
<organism evidence="2 3">
    <name type="scientific">Rotaria sordida</name>
    <dbReference type="NCBI Taxonomy" id="392033"/>
    <lineage>
        <taxon>Eukaryota</taxon>
        <taxon>Metazoa</taxon>
        <taxon>Spiralia</taxon>
        <taxon>Gnathifera</taxon>
        <taxon>Rotifera</taxon>
        <taxon>Eurotatoria</taxon>
        <taxon>Bdelloidea</taxon>
        <taxon>Philodinida</taxon>
        <taxon>Philodinidae</taxon>
        <taxon>Rotaria</taxon>
    </lineage>
</organism>
<feature type="non-terminal residue" evidence="2">
    <location>
        <position position="410"/>
    </location>
</feature>
<accession>A0A820AHZ4</accession>
<reference evidence="2" key="1">
    <citation type="submission" date="2021-02" db="EMBL/GenBank/DDBJ databases">
        <authorList>
            <person name="Nowell W R."/>
        </authorList>
    </citation>
    <scope>NUCLEOTIDE SEQUENCE</scope>
</reference>
<evidence type="ECO:0000313" key="3">
    <source>
        <dbReference type="Proteomes" id="UP000663874"/>
    </source>
</evidence>
<evidence type="ECO:0000313" key="1">
    <source>
        <dbReference type="EMBL" id="CAF1535767.1"/>
    </source>
</evidence>
<gene>
    <name evidence="2" type="ORF">FNK824_LOCUS35749</name>
    <name evidence="1" type="ORF">SEV965_LOCUS37814</name>
</gene>
<name>A0A820AHZ4_9BILA</name>
<proteinExistence type="predicted"/>
<evidence type="ECO:0000313" key="2">
    <source>
        <dbReference type="EMBL" id="CAF4191082.1"/>
    </source>
</evidence>
<dbReference type="Proteomes" id="UP000663889">
    <property type="component" value="Unassembled WGS sequence"/>
</dbReference>
<comment type="caution">
    <text evidence="2">The sequence shown here is derived from an EMBL/GenBank/DDBJ whole genome shotgun (WGS) entry which is preliminary data.</text>
</comment>
<dbReference type="EMBL" id="CAJOBE010015578">
    <property type="protein sequence ID" value="CAF4191082.1"/>
    <property type="molecule type" value="Genomic_DNA"/>
</dbReference>
<protein>
    <submittedName>
        <fullName evidence="2">Uncharacterized protein</fullName>
    </submittedName>
</protein>